<proteinExistence type="predicted"/>
<evidence type="ECO:0000256" key="1">
    <source>
        <dbReference type="SAM" id="MobiDB-lite"/>
    </source>
</evidence>
<dbReference type="STRING" id="1385369.N825_22740"/>
<dbReference type="Proteomes" id="UP000019486">
    <property type="component" value="Unassembled WGS sequence"/>
</dbReference>
<protein>
    <submittedName>
        <fullName evidence="2">Uncharacterized protein</fullName>
    </submittedName>
</protein>
<dbReference type="EMBL" id="AVFL01000033">
    <property type="protein sequence ID" value="EWY36932.1"/>
    <property type="molecule type" value="Genomic_DNA"/>
</dbReference>
<feature type="compositionally biased region" description="Basic and acidic residues" evidence="1">
    <location>
        <begin position="38"/>
        <end position="53"/>
    </location>
</feature>
<evidence type="ECO:0000313" key="3">
    <source>
        <dbReference type="Proteomes" id="UP000019486"/>
    </source>
</evidence>
<organism evidence="2 3">
    <name type="scientific">Skermanella stibiiresistens SB22</name>
    <dbReference type="NCBI Taxonomy" id="1385369"/>
    <lineage>
        <taxon>Bacteria</taxon>
        <taxon>Pseudomonadati</taxon>
        <taxon>Pseudomonadota</taxon>
        <taxon>Alphaproteobacteria</taxon>
        <taxon>Rhodospirillales</taxon>
        <taxon>Azospirillaceae</taxon>
        <taxon>Skermanella</taxon>
    </lineage>
</organism>
<dbReference type="AlphaFoldDB" id="W9GWV2"/>
<evidence type="ECO:0000313" key="2">
    <source>
        <dbReference type="EMBL" id="EWY36932.1"/>
    </source>
</evidence>
<feature type="region of interest" description="Disordered" evidence="1">
    <location>
        <begin position="38"/>
        <end position="72"/>
    </location>
</feature>
<gene>
    <name evidence="2" type="ORF">N825_22740</name>
</gene>
<comment type="caution">
    <text evidence="2">The sequence shown here is derived from an EMBL/GenBank/DDBJ whole genome shotgun (WGS) entry which is preliminary data.</text>
</comment>
<reference evidence="2 3" key="1">
    <citation type="submission" date="2013-08" db="EMBL/GenBank/DDBJ databases">
        <title>The genome sequence of Skermanella stibiiresistens.</title>
        <authorList>
            <person name="Zhu W."/>
            <person name="Wang G."/>
        </authorList>
    </citation>
    <scope>NUCLEOTIDE SEQUENCE [LARGE SCALE GENOMIC DNA]</scope>
    <source>
        <strain evidence="2 3">SB22</strain>
    </source>
</reference>
<accession>W9GWV2</accession>
<name>W9GWV2_9PROT</name>
<sequence>MLTATEFEVVEQTHYPAIMALPKEDLSNILKLLRDYRNKARDRSRQQRREMRGKSPPRAAVAVGDNSGTERKGEIFASALKRVNRELSRIKKQESQKIQGAHARRALELKRRYRVRHHPSTTRNANGPMTVIENPNATVTVDPREIGRMSQFIKVAQARRDSR</sequence>
<keyword evidence="3" id="KW-1185">Reference proteome</keyword>